<gene>
    <name evidence="2" type="ORF">CERZMDRAFT_100955</name>
</gene>
<sequence>MSPNQTTPPQQLSSHDHLTALPSELLQEIISYLFPTHKPNRIPSRDRSRPGPHDLENLANTCRTLRHDVHAWAHHFLLHHQSITKFKPSRTAPCKRKQKQLSTSTSTNTTTISQQPNYLRSSRTRTRTSQALLTWSTTKCTFCGKPTTRTAILMNGLHCCTPCDSTHWPDKITHTAACREYDLDAHHLDPHSTSTSSHHHNGRRQIRYQGPAVRSGKYVCQGAPTTMFLRQDVEARAREVHGEGWREHLRRRREERAARREKWMEKRKREEMDEERRGEEEGGKEVIVLDGDDDQGEEWEGSGSENGDKEELIVIEID</sequence>
<evidence type="ECO:0000256" key="1">
    <source>
        <dbReference type="SAM" id="MobiDB-lite"/>
    </source>
</evidence>
<protein>
    <recommendedName>
        <fullName evidence="4">F-box domain-containing protein</fullName>
    </recommendedName>
</protein>
<dbReference type="AlphaFoldDB" id="A0A6A6F5D9"/>
<feature type="compositionally biased region" description="Low complexity" evidence="1">
    <location>
        <begin position="102"/>
        <end position="113"/>
    </location>
</feature>
<name>A0A6A6F5D9_9PEZI</name>
<feature type="region of interest" description="Disordered" evidence="1">
    <location>
        <begin position="88"/>
        <end position="125"/>
    </location>
</feature>
<dbReference type="OrthoDB" id="5313288at2759"/>
<evidence type="ECO:0000313" key="3">
    <source>
        <dbReference type="Proteomes" id="UP000799539"/>
    </source>
</evidence>
<accession>A0A6A6F5D9</accession>
<dbReference type="EMBL" id="ML992690">
    <property type="protein sequence ID" value="KAF2208966.1"/>
    <property type="molecule type" value="Genomic_DNA"/>
</dbReference>
<evidence type="ECO:0008006" key="4">
    <source>
        <dbReference type="Google" id="ProtNLM"/>
    </source>
</evidence>
<feature type="compositionally biased region" description="Acidic residues" evidence="1">
    <location>
        <begin position="290"/>
        <end position="300"/>
    </location>
</feature>
<dbReference type="Proteomes" id="UP000799539">
    <property type="component" value="Unassembled WGS sequence"/>
</dbReference>
<evidence type="ECO:0000313" key="2">
    <source>
        <dbReference type="EMBL" id="KAF2208966.1"/>
    </source>
</evidence>
<feature type="compositionally biased region" description="Basic and acidic residues" evidence="1">
    <location>
        <begin position="256"/>
        <end position="284"/>
    </location>
</feature>
<organism evidence="2 3">
    <name type="scientific">Cercospora zeae-maydis SCOH1-5</name>
    <dbReference type="NCBI Taxonomy" id="717836"/>
    <lineage>
        <taxon>Eukaryota</taxon>
        <taxon>Fungi</taxon>
        <taxon>Dikarya</taxon>
        <taxon>Ascomycota</taxon>
        <taxon>Pezizomycotina</taxon>
        <taxon>Dothideomycetes</taxon>
        <taxon>Dothideomycetidae</taxon>
        <taxon>Mycosphaerellales</taxon>
        <taxon>Mycosphaerellaceae</taxon>
        <taxon>Cercospora</taxon>
    </lineage>
</organism>
<proteinExistence type="predicted"/>
<feature type="region of interest" description="Disordered" evidence="1">
    <location>
        <begin position="256"/>
        <end position="318"/>
    </location>
</feature>
<keyword evidence="3" id="KW-1185">Reference proteome</keyword>
<reference evidence="2" key="1">
    <citation type="journal article" date="2020" name="Stud. Mycol.">
        <title>101 Dothideomycetes genomes: a test case for predicting lifestyles and emergence of pathogens.</title>
        <authorList>
            <person name="Haridas S."/>
            <person name="Albert R."/>
            <person name="Binder M."/>
            <person name="Bloem J."/>
            <person name="Labutti K."/>
            <person name="Salamov A."/>
            <person name="Andreopoulos B."/>
            <person name="Baker S."/>
            <person name="Barry K."/>
            <person name="Bills G."/>
            <person name="Bluhm B."/>
            <person name="Cannon C."/>
            <person name="Castanera R."/>
            <person name="Culley D."/>
            <person name="Daum C."/>
            <person name="Ezra D."/>
            <person name="Gonzalez J."/>
            <person name="Henrissat B."/>
            <person name="Kuo A."/>
            <person name="Liang C."/>
            <person name="Lipzen A."/>
            <person name="Lutzoni F."/>
            <person name="Magnuson J."/>
            <person name="Mondo S."/>
            <person name="Nolan M."/>
            <person name="Ohm R."/>
            <person name="Pangilinan J."/>
            <person name="Park H.-J."/>
            <person name="Ramirez L."/>
            <person name="Alfaro M."/>
            <person name="Sun H."/>
            <person name="Tritt A."/>
            <person name="Yoshinaga Y."/>
            <person name="Zwiers L.-H."/>
            <person name="Turgeon B."/>
            <person name="Goodwin S."/>
            <person name="Spatafora J."/>
            <person name="Crous P."/>
            <person name="Grigoriev I."/>
        </authorList>
    </citation>
    <scope>NUCLEOTIDE SEQUENCE</scope>
    <source>
        <strain evidence="2">SCOH1-5</strain>
    </source>
</reference>